<evidence type="ECO:0000313" key="7">
    <source>
        <dbReference type="EMBL" id="CAG9815376.1"/>
    </source>
</evidence>
<keyword evidence="1 4" id="KW-0479">Metal-binding</keyword>
<feature type="zinc finger region" description="C3H1-type" evidence="4">
    <location>
        <begin position="94"/>
        <end position="121"/>
    </location>
</feature>
<feature type="region of interest" description="Disordered" evidence="5">
    <location>
        <begin position="1"/>
        <end position="54"/>
    </location>
</feature>
<evidence type="ECO:0000256" key="5">
    <source>
        <dbReference type="SAM" id="MobiDB-lite"/>
    </source>
</evidence>
<dbReference type="Pfam" id="PF18044">
    <property type="entry name" value="zf-CCCH_4"/>
    <property type="match status" value="1"/>
</dbReference>
<protein>
    <recommendedName>
        <fullName evidence="6">C3H1-type domain-containing protein</fullName>
    </recommendedName>
</protein>
<dbReference type="InterPro" id="IPR000571">
    <property type="entry name" value="Znf_CCCH"/>
</dbReference>
<gene>
    <name evidence="7" type="ORF">PHAECO_LOCUS2894</name>
</gene>
<dbReference type="Gene3D" id="4.10.1000.10">
    <property type="entry name" value="Zinc finger, CCCH-type"/>
    <property type="match status" value="1"/>
</dbReference>
<dbReference type="PROSITE" id="PS50103">
    <property type="entry name" value="ZF_C3H1"/>
    <property type="match status" value="1"/>
</dbReference>
<dbReference type="SUPFAM" id="SSF90229">
    <property type="entry name" value="CCCH zinc finger"/>
    <property type="match status" value="1"/>
</dbReference>
<dbReference type="EMBL" id="OU896718">
    <property type="protein sequence ID" value="CAG9815376.1"/>
    <property type="molecule type" value="Genomic_DNA"/>
</dbReference>
<dbReference type="OrthoDB" id="336321at2759"/>
<reference evidence="7" key="1">
    <citation type="submission" date="2022-01" db="EMBL/GenBank/DDBJ databases">
        <authorList>
            <person name="King R."/>
        </authorList>
    </citation>
    <scope>NUCLEOTIDE SEQUENCE</scope>
</reference>
<organism evidence="7 8">
    <name type="scientific">Phaedon cochleariae</name>
    <name type="common">Mustard beetle</name>
    <dbReference type="NCBI Taxonomy" id="80249"/>
    <lineage>
        <taxon>Eukaryota</taxon>
        <taxon>Metazoa</taxon>
        <taxon>Ecdysozoa</taxon>
        <taxon>Arthropoda</taxon>
        <taxon>Hexapoda</taxon>
        <taxon>Insecta</taxon>
        <taxon>Pterygota</taxon>
        <taxon>Neoptera</taxon>
        <taxon>Endopterygota</taxon>
        <taxon>Coleoptera</taxon>
        <taxon>Polyphaga</taxon>
        <taxon>Cucujiformia</taxon>
        <taxon>Chrysomeloidea</taxon>
        <taxon>Chrysomelidae</taxon>
        <taxon>Chrysomelinae</taxon>
        <taxon>Chrysomelini</taxon>
        <taxon>Phaedon</taxon>
    </lineage>
</organism>
<feature type="region of interest" description="Disordered" evidence="5">
    <location>
        <begin position="163"/>
        <end position="203"/>
    </location>
</feature>
<dbReference type="AlphaFoldDB" id="A0A9N9SAL5"/>
<evidence type="ECO:0000313" key="8">
    <source>
        <dbReference type="Proteomes" id="UP001153737"/>
    </source>
</evidence>
<dbReference type="Proteomes" id="UP001153737">
    <property type="component" value="Chromosome 12"/>
</dbReference>
<dbReference type="InterPro" id="IPR036855">
    <property type="entry name" value="Znf_CCCH_sf"/>
</dbReference>
<evidence type="ECO:0000256" key="2">
    <source>
        <dbReference type="ARBA" id="ARBA00022771"/>
    </source>
</evidence>
<keyword evidence="3 4" id="KW-0862">Zinc</keyword>
<evidence type="ECO:0000256" key="4">
    <source>
        <dbReference type="PROSITE-ProRule" id="PRU00723"/>
    </source>
</evidence>
<keyword evidence="8" id="KW-1185">Reference proteome</keyword>
<reference evidence="7" key="2">
    <citation type="submission" date="2022-10" db="EMBL/GenBank/DDBJ databases">
        <authorList>
            <consortium name="ENA_rothamsted_submissions"/>
            <consortium name="culmorum"/>
            <person name="King R."/>
        </authorList>
    </citation>
    <scope>NUCLEOTIDE SEQUENCE</scope>
</reference>
<feature type="compositionally biased region" description="Acidic residues" evidence="5">
    <location>
        <begin position="1"/>
        <end position="12"/>
    </location>
</feature>
<dbReference type="InterPro" id="IPR041367">
    <property type="entry name" value="Znf-CCCH_4"/>
</dbReference>
<dbReference type="GO" id="GO:0008270">
    <property type="term" value="F:zinc ion binding"/>
    <property type="evidence" value="ECO:0007669"/>
    <property type="project" value="UniProtKB-KW"/>
</dbReference>
<keyword evidence="2 4" id="KW-0863">Zinc-finger</keyword>
<name>A0A9N9SAL5_PHACE</name>
<sequence>MSLVPEYEDSSEAENSPSDSDDSETSVKIGKEQQDTTPKGKLLPAPNFGGTRNATDEVKSSVFKNPFIEAENAKEAILQKHVKMVESRDNTVIINGKKICWNYRKGRCRFGHKCKFAHDSDIQKSDDQIDLEKKSAVQNSVVCQSDQTGASVKTVPLSTTGLDSETIGDDLDSLKQKRKRPGLTQGLKPGKKVMKQYLKHQKK</sequence>
<feature type="domain" description="C3H1-type" evidence="6">
    <location>
        <begin position="94"/>
        <end position="121"/>
    </location>
</feature>
<feature type="compositionally biased region" description="Basic residues" evidence="5">
    <location>
        <begin position="189"/>
        <end position="203"/>
    </location>
</feature>
<evidence type="ECO:0000256" key="3">
    <source>
        <dbReference type="ARBA" id="ARBA00022833"/>
    </source>
</evidence>
<accession>A0A9N9SAL5</accession>
<evidence type="ECO:0000259" key="6">
    <source>
        <dbReference type="PROSITE" id="PS50103"/>
    </source>
</evidence>
<evidence type="ECO:0000256" key="1">
    <source>
        <dbReference type="ARBA" id="ARBA00022723"/>
    </source>
</evidence>
<proteinExistence type="predicted"/>